<organism evidence="1 2">
    <name type="scientific">Rhodopseudomonas palustris (strain HaA2)</name>
    <dbReference type="NCBI Taxonomy" id="316058"/>
    <lineage>
        <taxon>Bacteria</taxon>
        <taxon>Pseudomonadati</taxon>
        <taxon>Pseudomonadota</taxon>
        <taxon>Alphaproteobacteria</taxon>
        <taxon>Hyphomicrobiales</taxon>
        <taxon>Nitrobacteraceae</taxon>
        <taxon>Rhodopseudomonas</taxon>
    </lineage>
</organism>
<dbReference type="EMBL" id="CP000250">
    <property type="protein sequence ID" value="ABD05777.1"/>
    <property type="molecule type" value="Genomic_DNA"/>
</dbReference>
<sequence>MSIEEHLASPHVSLEQYVKNRTVELGQSIERRTPVYLDTKFWILLRNGALHGGAAGNLLNELRIQVKDGAAFCPISDSTFAEILKQTDISSRRRTAEIVDELSLGISLLTSEQRVATETAHFFFSLMTPDTRLHPLRFLVWTKVGYVLGFVHPQSDLFEKSTQLALQKAFFDEMWQIRLTQIMGLLDTSALEDLSFANTAGRLNAGNAEHSDSIRSFEQAWSHELQGAADLCADKAADVLCDMGKKQGLATPKRGDAAWMKTRNVCANAVFHALKNKPEMRRSLPTLYIDACLHADIRRDKTRKLNGNDIYDFQHASAALGYCGAFFTEAPLRTAISRLRPKLADEFSCRVISDVEEALEFTCTLKNDAL</sequence>
<dbReference type="RefSeq" id="WP_011439966.1">
    <property type="nucleotide sequence ID" value="NC_007778.1"/>
</dbReference>
<keyword evidence="2" id="KW-1185">Reference proteome</keyword>
<evidence type="ECO:0000313" key="2">
    <source>
        <dbReference type="Proteomes" id="UP000008809"/>
    </source>
</evidence>
<evidence type="ECO:0000313" key="1">
    <source>
        <dbReference type="EMBL" id="ABD05777.1"/>
    </source>
</evidence>
<dbReference type="OrthoDB" id="9151654at2"/>
<accession>Q2J183</accession>
<protein>
    <submittedName>
        <fullName evidence="1">Uncharacterized protein</fullName>
    </submittedName>
</protein>
<name>Q2J183_RHOP2</name>
<proteinExistence type="predicted"/>
<dbReference type="KEGG" id="rpb:RPB_1067"/>
<dbReference type="AlphaFoldDB" id="Q2J183"/>
<gene>
    <name evidence="1" type="ordered locus">RPB_1067</name>
</gene>
<reference evidence="1 2" key="1">
    <citation type="submission" date="2006-01" db="EMBL/GenBank/DDBJ databases">
        <title>Complete sequence of Rhodopseudomonas palustris HaA2.</title>
        <authorList>
            <consortium name="US DOE Joint Genome Institute"/>
            <person name="Copeland A."/>
            <person name="Lucas S."/>
            <person name="Lapidus A."/>
            <person name="Barry K."/>
            <person name="Detter J.C."/>
            <person name="Glavina T."/>
            <person name="Hammon N."/>
            <person name="Israni S."/>
            <person name="Pitluck S."/>
            <person name="Chain P."/>
            <person name="Malfatti S."/>
            <person name="Shin M."/>
            <person name="Vergez L."/>
            <person name="Schmutz J."/>
            <person name="Larimer F."/>
            <person name="Land M."/>
            <person name="Hauser L."/>
            <person name="Pelletier D.A."/>
            <person name="Kyrpides N."/>
            <person name="Anderson I."/>
            <person name="Oda Y."/>
            <person name="Harwood C.S."/>
            <person name="Richardson P."/>
        </authorList>
    </citation>
    <scope>NUCLEOTIDE SEQUENCE [LARGE SCALE GENOMIC DNA]</scope>
    <source>
        <strain evidence="1 2">HaA2</strain>
    </source>
</reference>
<dbReference type="Proteomes" id="UP000008809">
    <property type="component" value="Chromosome"/>
</dbReference>
<dbReference type="HOGENOM" id="CLU_063668_0_0_5"/>
<dbReference type="eggNOG" id="ENOG503325E">
    <property type="taxonomic scope" value="Bacteria"/>
</dbReference>